<keyword evidence="2" id="KW-1185">Reference proteome</keyword>
<dbReference type="EMBL" id="FZNT01000011">
    <property type="protein sequence ID" value="SNR75155.1"/>
    <property type="molecule type" value="Genomic_DNA"/>
</dbReference>
<dbReference type="RefSeq" id="WP_089382754.1">
    <property type="nucleotide sequence ID" value="NZ_FZNT01000011.1"/>
</dbReference>
<organism evidence="1 2">
    <name type="scientific">Lutibacter agarilyticus</name>
    <dbReference type="NCBI Taxonomy" id="1109740"/>
    <lineage>
        <taxon>Bacteria</taxon>
        <taxon>Pseudomonadati</taxon>
        <taxon>Bacteroidota</taxon>
        <taxon>Flavobacteriia</taxon>
        <taxon>Flavobacteriales</taxon>
        <taxon>Flavobacteriaceae</taxon>
        <taxon>Lutibacter</taxon>
    </lineage>
</organism>
<proteinExistence type="predicted"/>
<dbReference type="OrthoDB" id="659408at2"/>
<reference evidence="1 2" key="1">
    <citation type="submission" date="2017-06" db="EMBL/GenBank/DDBJ databases">
        <authorList>
            <person name="Kim H.J."/>
            <person name="Triplett B.A."/>
        </authorList>
    </citation>
    <scope>NUCLEOTIDE SEQUENCE [LARGE SCALE GENOMIC DNA]</scope>
    <source>
        <strain evidence="1 2">DSM 29150</strain>
    </source>
</reference>
<dbReference type="InterPro" id="IPR029058">
    <property type="entry name" value="AB_hydrolase_fold"/>
</dbReference>
<dbReference type="Gene3D" id="3.40.50.1820">
    <property type="entry name" value="alpha/beta hydrolase"/>
    <property type="match status" value="1"/>
</dbReference>
<dbReference type="AlphaFoldDB" id="A0A238YVJ5"/>
<protein>
    <submittedName>
        <fullName evidence="1">Pimeloyl-ACP methyl ester carboxylesterase</fullName>
    </submittedName>
</protein>
<dbReference type="Proteomes" id="UP000198384">
    <property type="component" value="Unassembled WGS sequence"/>
</dbReference>
<gene>
    <name evidence="1" type="ORF">SAMN06265371_11141</name>
</gene>
<name>A0A238YVJ5_9FLAO</name>
<evidence type="ECO:0000313" key="1">
    <source>
        <dbReference type="EMBL" id="SNR75155.1"/>
    </source>
</evidence>
<accession>A0A238YVJ5</accession>
<evidence type="ECO:0000313" key="2">
    <source>
        <dbReference type="Proteomes" id="UP000198384"/>
    </source>
</evidence>
<dbReference type="SUPFAM" id="SSF53474">
    <property type="entry name" value="alpha/beta-Hydrolases"/>
    <property type="match status" value="1"/>
</dbReference>
<sequence length="219" mass="25191">METAKTPIYFIPGLAASAKIFERIQLPKDSFEVHFLEWIIPTSVNESLEAYAKRMAEFVTESNAVLVGVSFGGIMVQEMSKFLNVQKIILISSIKSSKELPPMLKVLEKTHLYKLFPSKYISYFENYATYAFGDFAKKKVKLYKEYLTVRDVLYLDWAIENVLKWNQTEPLKNTVHIHGTNDHIFPIKYIKDCIPVENGTHVMILFKAKTISNLITKAI</sequence>